<organism evidence="5 6">
    <name type="scientific">Rhizobium tropici</name>
    <dbReference type="NCBI Taxonomy" id="398"/>
    <lineage>
        <taxon>Bacteria</taxon>
        <taxon>Pseudomonadati</taxon>
        <taxon>Pseudomonadota</taxon>
        <taxon>Alphaproteobacteria</taxon>
        <taxon>Hyphomicrobiales</taxon>
        <taxon>Rhizobiaceae</taxon>
        <taxon>Rhizobium/Agrobacterium group</taxon>
        <taxon>Rhizobium</taxon>
    </lineage>
</organism>
<accession>A0A5B0VTY9</accession>
<keyword evidence="1" id="KW-0805">Transcription regulation</keyword>
<evidence type="ECO:0000259" key="4">
    <source>
        <dbReference type="PROSITE" id="PS01124"/>
    </source>
</evidence>
<evidence type="ECO:0000256" key="3">
    <source>
        <dbReference type="ARBA" id="ARBA00023163"/>
    </source>
</evidence>
<dbReference type="GO" id="GO:0043565">
    <property type="term" value="F:sequence-specific DNA binding"/>
    <property type="evidence" value="ECO:0007669"/>
    <property type="project" value="InterPro"/>
</dbReference>
<keyword evidence="2" id="KW-0238">DNA-binding</keyword>
<dbReference type="SMART" id="SM00342">
    <property type="entry name" value="HTH_ARAC"/>
    <property type="match status" value="1"/>
</dbReference>
<dbReference type="PROSITE" id="PS00041">
    <property type="entry name" value="HTH_ARAC_FAMILY_1"/>
    <property type="match status" value="1"/>
</dbReference>
<evidence type="ECO:0000256" key="1">
    <source>
        <dbReference type="ARBA" id="ARBA00023015"/>
    </source>
</evidence>
<dbReference type="EMBL" id="VNIP01000011">
    <property type="protein sequence ID" value="KAA1178047.1"/>
    <property type="molecule type" value="Genomic_DNA"/>
</dbReference>
<dbReference type="InterPro" id="IPR009057">
    <property type="entry name" value="Homeodomain-like_sf"/>
</dbReference>
<dbReference type="InterPro" id="IPR018060">
    <property type="entry name" value="HTH_AraC"/>
</dbReference>
<dbReference type="PROSITE" id="PS01124">
    <property type="entry name" value="HTH_ARAC_FAMILY_2"/>
    <property type="match status" value="1"/>
</dbReference>
<dbReference type="RefSeq" id="WP_149636876.1">
    <property type="nucleotide sequence ID" value="NZ_VNIP01000011.1"/>
</dbReference>
<dbReference type="SUPFAM" id="SSF46689">
    <property type="entry name" value="Homeodomain-like"/>
    <property type="match status" value="2"/>
</dbReference>
<protein>
    <submittedName>
        <fullName evidence="5">AraC family transcriptional regulator</fullName>
    </submittedName>
</protein>
<name>A0A5B0VTY9_RHITR</name>
<dbReference type="Pfam" id="PF06719">
    <property type="entry name" value="AraC_N"/>
    <property type="match status" value="1"/>
</dbReference>
<dbReference type="PANTHER" id="PTHR43436">
    <property type="entry name" value="ARAC-FAMILY TRANSCRIPTIONAL REGULATOR"/>
    <property type="match status" value="1"/>
</dbReference>
<dbReference type="OrthoDB" id="9802263at2"/>
<keyword evidence="3" id="KW-0804">Transcription</keyword>
<comment type="caution">
    <text evidence="5">The sequence shown here is derived from an EMBL/GenBank/DDBJ whole genome shotgun (WGS) entry which is preliminary data.</text>
</comment>
<dbReference type="InterPro" id="IPR018062">
    <property type="entry name" value="HTH_AraC-typ_CS"/>
</dbReference>
<dbReference type="AlphaFoldDB" id="A0A5B0VTY9"/>
<evidence type="ECO:0000313" key="5">
    <source>
        <dbReference type="EMBL" id="KAA1178047.1"/>
    </source>
</evidence>
<dbReference type="Pfam" id="PF12833">
    <property type="entry name" value="HTH_18"/>
    <property type="match status" value="1"/>
</dbReference>
<dbReference type="Gene3D" id="1.10.10.60">
    <property type="entry name" value="Homeodomain-like"/>
    <property type="match status" value="2"/>
</dbReference>
<dbReference type="Proteomes" id="UP000323608">
    <property type="component" value="Unassembled WGS sequence"/>
</dbReference>
<gene>
    <name evidence="5" type="ORF">FP026_22880</name>
</gene>
<evidence type="ECO:0000256" key="2">
    <source>
        <dbReference type="ARBA" id="ARBA00023125"/>
    </source>
</evidence>
<sequence length="298" mass="33062">MSSALKDAITQFIEANDSGGNGVFSTGIDGLHIMRSTEPKMPHAMIYRPALCVIVQGAKQLMLNDRVIDYAEMQALIISIELPAAGRVIQASVEKPYIAIFLEFDVGMMREVMEQIDRPPKPTGGAHLGIFVEDLSEQLADCLARLTRLLATPSAIPVLYPAIMREICFWLLTGPNGGEVCKLVLPDGQTRRIADAIRLLRDNFAEPVRIEQLAAAARMSPSSFHQHFKTLTSMTPLQYQKQMQLLEARRLMVAGQANVESAAYRVGYESASQFSREYARMFGTPPKRDVSEMRMAAE</sequence>
<evidence type="ECO:0000313" key="6">
    <source>
        <dbReference type="Proteomes" id="UP000323608"/>
    </source>
</evidence>
<dbReference type="PANTHER" id="PTHR43436:SF1">
    <property type="entry name" value="TRANSCRIPTIONAL REGULATORY PROTEIN"/>
    <property type="match status" value="1"/>
</dbReference>
<feature type="domain" description="HTH araC/xylS-type" evidence="4">
    <location>
        <begin position="194"/>
        <end position="292"/>
    </location>
</feature>
<dbReference type="InterPro" id="IPR009594">
    <property type="entry name" value="Tscrpt_reg_HTH_AraC_N"/>
</dbReference>
<reference evidence="5 6" key="1">
    <citation type="submission" date="2019-07" db="EMBL/GenBank/DDBJ databases">
        <title>The Draft Genome Sequence of Rhizobium tropici SARCC-755 Associated with Superior Nodulation on Pigeonpea (Cajanus cajan (L.) Millsp.).</title>
        <authorList>
            <person name="Bopape F.L."/>
            <person name="Hassen A.I."/>
            <person name="Swanevelder Z.H."/>
            <person name="Gwata E.T."/>
        </authorList>
    </citation>
    <scope>NUCLEOTIDE SEQUENCE [LARGE SCALE GENOMIC DNA]</scope>
    <source>
        <strain evidence="5 6">SARCC-755</strain>
    </source>
</reference>
<dbReference type="GO" id="GO:0003700">
    <property type="term" value="F:DNA-binding transcription factor activity"/>
    <property type="evidence" value="ECO:0007669"/>
    <property type="project" value="InterPro"/>
</dbReference>
<proteinExistence type="predicted"/>